<dbReference type="Proteomes" id="UP001457282">
    <property type="component" value="Unassembled WGS sequence"/>
</dbReference>
<dbReference type="AlphaFoldDB" id="A0AAW1WA23"/>
<feature type="compositionally biased region" description="Polar residues" evidence="1">
    <location>
        <begin position="56"/>
        <end position="102"/>
    </location>
</feature>
<feature type="region of interest" description="Disordered" evidence="1">
    <location>
        <begin position="56"/>
        <end position="125"/>
    </location>
</feature>
<name>A0AAW1WA23_RUBAR</name>
<evidence type="ECO:0000313" key="3">
    <source>
        <dbReference type="Proteomes" id="UP001457282"/>
    </source>
</evidence>
<dbReference type="EMBL" id="JBEDUW010000006">
    <property type="protein sequence ID" value="KAK9921609.1"/>
    <property type="molecule type" value="Genomic_DNA"/>
</dbReference>
<sequence length="179" mass="19108">MLPLNHSPPATIHNHHVINQLSSAVAFLNQIPNSQKFPSHHLSITTISKPSTTVISSATNQTSNPKSHNQNTSAMEAQKLQSSISHGFNPNPNPKQPTTASSRPEPPPASLPRARAHCPSQQPSHRVLLPATTDATTEVDLSLPPLQAEPSGRAIPLSSTIDHLRRHPSCPAAVPNPPP</sequence>
<organism evidence="2 3">
    <name type="scientific">Rubus argutus</name>
    <name type="common">Southern blackberry</name>
    <dbReference type="NCBI Taxonomy" id="59490"/>
    <lineage>
        <taxon>Eukaryota</taxon>
        <taxon>Viridiplantae</taxon>
        <taxon>Streptophyta</taxon>
        <taxon>Embryophyta</taxon>
        <taxon>Tracheophyta</taxon>
        <taxon>Spermatophyta</taxon>
        <taxon>Magnoliopsida</taxon>
        <taxon>eudicotyledons</taxon>
        <taxon>Gunneridae</taxon>
        <taxon>Pentapetalae</taxon>
        <taxon>rosids</taxon>
        <taxon>fabids</taxon>
        <taxon>Rosales</taxon>
        <taxon>Rosaceae</taxon>
        <taxon>Rosoideae</taxon>
        <taxon>Rosoideae incertae sedis</taxon>
        <taxon>Rubus</taxon>
    </lineage>
</organism>
<accession>A0AAW1WA23</accession>
<proteinExistence type="predicted"/>
<comment type="caution">
    <text evidence="2">The sequence shown here is derived from an EMBL/GenBank/DDBJ whole genome shotgun (WGS) entry which is preliminary data.</text>
</comment>
<protein>
    <submittedName>
        <fullName evidence="2">Uncharacterized protein</fullName>
    </submittedName>
</protein>
<evidence type="ECO:0000256" key="1">
    <source>
        <dbReference type="SAM" id="MobiDB-lite"/>
    </source>
</evidence>
<reference evidence="2 3" key="1">
    <citation type="journal article" date="2023" name="G3 (Bethesda)">
        <title>A chromosome-length genome assembly and annotation of blackberry (Rubus argutus, cv. 'Hillquist').</title>
        <authorList>
            <person name="Bruna T."/>
            <person name="Aryal R."/>
            <person name="Dudchenko O."/>
            <person name="Sargent D.J."/>
            <person name="Mead D."/>
            <person name="Buti M."/>
            <person name="Cavallini A."/>
            <person name="Hytonen T."/>
            <person name="Andres J."/>
            <person name="Pham M."/>
            <person name="Weisz D."/>
            <person name="Mascagni F."/>
            <person name="Usai G."/>
            <person name="Natali L."/>
            <person name="Bassil N."/>
            <person name="Fernandez G.E."/>
            <person name="Lomsadze A."/>
            <person name="Armour M."/>
            <person name="Olukolu B."/>
            <person name="Poorten T."/>
            <person name="Britton C."/>
            <person name="Davik J."/>
            <person name="Ashrafi H."/>
            <person name="Aiden E.L."/>
            <person name="Borodovsky M."/>
            <person name="Worthington M."/>
        </authorList>
    </citation>
    <scope>NUCLEOTIDE SEQUENCE [LARGE SCALE GENOMIC DNA]</scope>
    <source>
        <strain evidence="2">PI 553951</strain>
    </source>
</reference>
<evidence type="ECO:0000313" key="2">
    <source>
        <dbReference type="EMBL" id="KAK9921609.1"/>
    </source>
</evidence>
<gene>
    <name evidence="2" type="ORF">M0R45_030113</name>
</gene>
<keyword evidence="3" id="KW-1185">Reference proteome</keyword>